<dbReference type="Gene3D" id="3.20.20.80">
    <property type="entry name" value="Glycosidases"/>
    <property type="match status" value="1"/>
</dbReference>
<dbReference type="Pfam" id="PF16355">
    <property type="entry name" value="DUF4982"/>
    <property type="match status" value="1"/>
</dbReference>
<dbReference type="GO" id="GO:0004553">
    <property type="term" value="F:hydrolase activity, hydrolyzing O-glycosyl compounds"/>
    <property type="evidence" value="ECO:0007669"/>
    <property type="project" value="InterPro"/>
</dbReference>
<reference evidence="10 11" key="1">
    <citation type="submission" date="2019-07" db="EMBL/GenBank/DDBJ databases">
        <title>The draft genome sequence of Aquimarina algiphila M91.</title>
        <authorList>
            <person name="Meng X."/>
        </authorList>
    </citation>
    <scope>NUCLEOTIDE SEQUENCE [LARGE SCALE GENOMIC DNA]</scope>
    <source>
        <strain evidence="10 11">M91</strain>
    </source>
</reference>
<dbReference type="InterPro" id="IPR013783">
    <property type="entry name" value="Ig-like_fold"/>
</dbReference>
<dbReference type="InterPro" id="IPR017853">
    <property type="entry name" value="GH"/>
</dbReference>
<dbReference type="InterPro" id="IPR036156">
    <property type="entry name" value="Beta-gal/glucu_dom_sf"/>
</dbReference>
<dbReference type="SUPFAM" id="SSF49785">
    <property type="entry name" value="Galactose-binding domain-like"/>
    <property type="match status" value="1"/>
</dbReference>
<dbReference type="InterPro" id="IPR006101">
    <property type="entry name" value="Glyco_hydro_2"/>
</dbReference>
<dbReference type="PANTHER" id="PTHR42732">
    <property type="entry name" value="BETA-GALACTOSIDASE"/>
    <property type="match status" value="1"/>
</dbReference>
<evidence type="ECO:0000259" key="8">
    <source>
        <dbReference type="Pfam" id="PF16355"/>
    </source>
</evidence>
<keyword evidence="3" id="KW-0326">Glycosidase</keyword>
<feature type="chain" id="PRO_5021755612" evidence="4">
    <location>
        <begin position="19"/>
        <end position="845"/>
    </location>
</feature>
<evidence type="ECO:0000313" key="10">
    <source>
        <dbReference type="EMBL" id="TSE08358.1"/>
    </source>
</evidence>
<evidence type="ECO:0000259" key="6">
    <source>
        <dbReference type="Pfam" id="PF02836"/>
    </source>
</evidence>
<dbReference type="EMBL" id="VLNR01000023">
    <property type="protein sequence ID" value="TSE08358.1"/>
    <property type="molecule type" value="Genomic_DNA"/>
</dbReference>
<dbReference type="InterPro" id="IPR040605">
    <property type="entry name" value="Glyco_hydro2_dom5"/>
</dbReference>
<feature type="domain" description="Glycoside hydrolase family 2" evidence="9">
    <location>
        <begin position="739"/>
        <end position="839"/>
    </location>
</feature>
<evidence type="ECO:0000256" key="1">
    <source>
        <dbReference type="ARBA" id="ARBA00007401"/>
    </source>
</evidence>
<dbReference type="Gene3D" id="2.60.40.10">
    <property type="entry name" value="Immunoglobulins"/>
    <property type="match status" value="3"/>
</dbReference>
<organism evidence="10 11">
    <name type="scientific">Aquimarina algiphila</name>
    <dbReference type="NCBI Taxonomy" id="2047982"/>
    <lineage>
        <taxon>Bacteria</taxon>
        <taxon>Pseudomonadati</taxon>
        <taxon>Bacteroidota</taxon>
        <taxon>Flavobacteriia</taxon>
        <taxon>Flavobacteriales</taxon>
        <taxon>Flavobacteriaceae</taxon>
        <taxon>Aquimarina</taxon>
    </lineage>
</organism>
<dbReference type="InterPro" id="IPR006103">
    <property type="entry name" value="Glyco_hydro_2_cat"/>
</dbReference>
<dbReference type="InterPro" id="IPR051913">
    <property type="entry name" value="GH2_Domain-Containing"/>
</dbReference>
<dbReference type="Gene3D" id="2.60.120.260">
    <property type="entry name" value="Galactose-binding domain-like"/>
    <property type="match status" value="1"/>
</dbReference>
<dbReference type="InterPro" id="IPR032311">
    <property type="entry name" value="DUF4982"/>
</dbReference>
<protein>
    <submittedName>
        <fullName evidence="10">DUF4982 domain-containing protein</fullName>
    </submittedName>
</protein>
<evidence type="ECO:0000259" key="7">
    <source>
        <dbReference type="Pfam" id="PF02837"/>
    </source>
</evidence>
<dbReference type="Proteomes" id="UP000318833">
    <property type="component" value="Unassembled WGS sequence"/>
</dbReference>
<dbReference type="Pfam" id="PF18565">
    <property type="entry name" value="Glyco_hydro2_C5"/>
    <property type="match status" value="1"/>
</dbReference>
<dbReference type="OrthoDB" id="9801077at2"/>
<dbReference type="SUPFAM" id="SSF51445">
    <property type="entry name" value="(Trans)glycosidases"/>
    <property type="match status" value="1"/>
</dbReference>
<name>A0A554VK60_9FLAO</name>
<comment type="similarity">
    <text evidence="1">Belongs to the glycosyl hydrolase 2 family.</text>
</comment>
<dbReference type="PANTHER" id="PTHR42732:SF1">
    <property type="entry name" value="BETA-MANNOSIDASE"/>
    <property type="match status" value="1"/>
</dbReference>
<feature type="domain" description="Glycosyl hydrolases family 2 sugar binding" evidence="7">
    <location>
        <begin position="87"/>
        <end position="181"/>
    </location>
</feature>
<dbReference type="GO" id="GO:0005975">
    <property type="term" value="P:carbohydrate metabolic process"/>
    <property type="evidence" value="ECO:0007669"/>
    <property type="project" value="InterPro"/>
</dbReference>
<evidence type="ECO:0000256" key="2">
    <source>
        <dbReference type="ARBA" id="ARBA00022801"/>
    </source>
</evidence>
<keyword evidence="2" id="KW-0378">Hydrolase</keyword>
<keyword evidence="4" id="KW-0732">Signal</keyword>
<evidence type="ECO:0000259" key="5">
    <source>
        <dbReference type="Pfam" id="PF00703"/>
    </source>
</evidence>
<dbReference type="Pfam" id="PF00703">
    <property type="entry name" value="Glyco_hydro_2"/>
    <property type="match status" value="1"/>
</dbReference>
<comment type="caution">
    <text evidence="10">The sequence shown here is derived from an EMBL/GenBank/DDBJ whole genome shotgun (WGS) entry which is preliminary data.</text>
</comment>
<dbReference type="Pfam" id="PF02836">
    <property type="entry name" value="Glyco_hydro_2_C"/>
    <property type="match status" value="1"/>
</dbReference>
<evidence type="ECO:0000313" key="11">
    <source>
        <dbReference type="Proteomes" id="UP000318833"/>
    </source>
</evidence>
<sequence>MNLKPFLYIILTSVLLLACNSSESEFTRSIEDFNFDWKFHLGDVKNGQSITLTDTNWEEIRLPHDWSVTQEFSQEETAGATGFLPGGIGWYRKTFTVPSSTKDKLTWIEFDGVYSNSEVWINGHYLGKHPYGYTPFTYELTKYLNYDQPNQIAVKVDRSAYIDSRWYPGSGIYRNVKLVTKSKVHIPQWGVFVSTPKVSEKKATVAITSTIANQSSEKQKAIVRTVIYNQDIKITSIQNKIDIEPNASVPQLQEITIQNPNIWDIETPNMYRLVSEIIVNDVVVDRSETPFGIRSIAFDKDKGFFLNGKNTLIKGVCLHHDGGLVGSAVPKGVWKRRLKALKEAGCNAIRTAHNPPSEEFLDLCDQMGFLVQDEAFDEWNNPKDKRHNYNQKEASPLTKGYTEHFTEWSARDIKSMVLRDRNHPSIIMWSIGNEIEWTYPRYMSATGYWGKNRVGDVSYYWDEPLLSIDQIKENFNTEGQGKFNLANTAKQLSKWVKEEDTTRFVTANITIPSVSNFSGYADALDIVGLSYRQSVYDYVHRNYPEKTFLGTENWAKYHEWKQVLDKEFIAGMFLWTGINYMGESRAWPIRGSSSGLLDFAGFKKPAFHMFKTLWSDEPHIYITTQLIDQSPYVWDSSKQQLVEKESNWAAHQKWGWHNVNEHWNYKKEQEIAVEVYTNQPQVTLFLDGKSLGTQKLEDQNDHILKWLVPYSDGKLTAKALGGSVESSIQTAAKFEQVAIHTDKQYLSTDGYDVAHVTIQLEDINGNPIHNNDREVVFYIEGDTRVLGVDNGGREVIEKYQTNHVRTLKGKALLILQSNTRASTIKIKATCDTIESNTIEIEVKKL</sequence>
<feature type="domain" description="DUF4982" evidence="8">
    <location>
        <begin position="669"/>
        <end position="720"/>
    </location>
</feature>
<dbReference type="Pfam" id="PF02837">
    <property type="entry name" value="Glyco_hydro_2_N"/>
    <property type="match status" value="1"/>
</dbReference>
<accession>A0A554VK60</accession>
<evidence type="ECO:0000256" key="4">
    <source>
        <dbReference type="SAM" id="SignalP"/>
    </source>
</evidence>
<keyword evidence="11" id="KW-1185">Reference proteome</keyword>
<dbReference type="InterPro" id="IPR006104">
    <property type="entry name" value="Glyco_hydro_2_N"/>
</dbReference>
<dbReference type="InterPro" id="IPR006102">
    <property type="entry name" value="Ig-like_GH2"/>
</dbReference>
<dbReference type="SUPFAM" id="SSF49303">
    <property type="entry name" value="beta-Galactosidase/glucuronidase domain"/>
    <property type="match status" value="1"/>
</dbReference>
<dbReference type="RefSeq" id="WP_143916660.1">
    <property type="nucleotide sequence ID" value="NZ_CANMIK010000020.1"/>
</dbReference>
<evidence type="ECO:0000256" key="3">
    <source>
        <dbReference type="ARBA" id="ARBA00023295"/>
    </source>
</evidence>
<feature type="signal peptide" evidence="4">
    <location>
        <begin position="1"/>
        <end position="18"/>
    </location>
</feature>
<dbReference type="PRINTS" id="PR00132">
    <property type="entry name" value="GLHYDRLASE2"/>
</dbReference>
<dbReference type="AlphaFoldDB" id="A0A554VK60"/>
<gene>
    <name evidence="10" type="ORF">FOF46_12420</name>
</gene>
<dbReference type="InterPro" id="IPR008979">
    <property type="entry name" value="Galactose-bd-like_sf"/>
</dbReference>
<dbReference type="PROSITE" id="PS00608">
    <property type="entry name" value="GLYCOSYL_HYDROL_F2_2"/>
    <property type="match status" value="1"/>
</dbReference>
<evidence type="ECO:0000259" key="9">
    <source>
        <dbReference type="Pfam" id="PF18565"/>
    </source>
</evidence>
<dbReference type="PROSITE" id="PS51257">
    <property type="entry name" value="PROKAR_LIPOPROTEIN"/>
    <property type="match status" value="1"/>
</dbReference>
<proteinExistence type="inferred from homology"/>
<feature type="domain" description="Glycoside hydrolase family 2 catalytic" evidence="6">
    <location>
        <begin position="300"/>
        <end position="438"/>
    </location>
</feature>
<dbReference type="InterPro" id="IPR023232">
    <property type="entry name" value="Glyco_hydro_2_AS"/>
</dbReference>
<feature type="domain" description="Glycoside hydrolase family 2 immunoglobulin-like beta-sandwich" evidence="5">
    <location>
        <begin position="191"/>
        <end position="294"/>
    </location>
</feature>